<keyword evidence="7" id="KW-0326">Glycosidase</keyword>
<evidence type="ECO:0008006" key="13">
    <source>
        <dbReference type="Google" id="ProtNLM"/>
    </source>
</evidence>
<keyword evidence="5 8" id="KW-0862">Zinc</keyword>
<dbReference type="Gene3D" id="3.30.1600.10">
    <property type="entry name" value="SIR2/SIRT2 'Small Domain"/>
    <property type="match status" value="1"/>
</dbReference>
<dbReference type="EMBL" id="CABFNQ020000719">
    <property type="protein sequence ID" value="CAH0026331.1"/>
    <property type="molecule type" value="Genomic_DNA"/>
</dbReference>
<keyword evidence="2" id="KW-0808">Transferase</keyword>
<dbReference type="Pfam" id="PF01661">
    <property type="entry name" value="Macro"/>
    <property type="match status" value="1"/>
</dbReference>
<evidence type="ECO:0000256" key="3">
    <source>
        <dbReference type="ARBA" id="ARBA00022723"/>
    </source>
</evidence>
<evidence type="ECO:0000256" key="8">
    <source>
        <dbReference type="PROSITE-ProRule" id="PRU00236"/>
    </source>
</evidence>
<dbReference type="GO" id="GO:0016740">
    <property type="term" value="F:transferase activity"/>
    <property type="evidence" value="ECO:0007669"/>
    <property type="project" value="UniProtKB-KW"/>
</dbReference>
<evidence type="ECO:0000313" key="12">
    <source>
        <dbReference type="Proteomes" id="UP000696573"/>
    </source>
</evidence>
<evidence type="ECO:0000313" key="11">
    <source>
        <dbReference type="EMBL" id="CAH0026331.1"/>
    </source>
</evidence>
<dbReference type="InterPro" id="IPR029035">
    <property type="entry name" value="DHS-like_NAD/FAD-binding_dom"/>
</dbReference>
<evidence type="ECO:0000256" key="7">
    <source>
        <dbReference type="ARBA" id="ARBA00023295"/>
    </source>
</evidence>
<dbReference type="GO" id="GO:0016798">
    <property type="term" value="F:hydrolase activity, acting on glycosyl bonds"/>
    <property type="evidence" value="ECO:0007669"/>
    <property type="project" value="UniProtKB-KW"/>
</dbReference>
<feature type="domain" description="Deacetylase sirtuin-type" evidence="9">
    <location>
        <begin position="313"/>
        <end position="605"/>
    </location>
</feature>
<dbReference type="AlphaFoldDB" id="A0A9N9VNQ4"/>
<evidence type="ECO:0000256" key="5">
    <source>
        <dbReference type="ARBA" id="ARBA00022833"/>
    </source>
</evidence>
<accession>A0A9N9VNQ4</accession>
<dbReference type="GO" id="GO:0046872">
    <property type="term" value="F:metal ion binding"/>
    <property type="evidence" value="ECO:0007669"/>
    <property type="project" value="UniProtKB-KW"/>
</dbReference>
<dbReference type="InterPro" id="IPR026590">
    <property type="entry name" value="Ssirtuin_cat_dom"/>
</dbReference>
<keyword evidence="6" id="KW-0520">NAD</keyword>
<keyword evidence="4" id="KW-0378">Hydrolase</keyword>
<dbReference type="OrthoDB" id="6077599at2759"/>
<sequence length="612" mass="67586">MAATLDSTLSYLLDEASRRHSEAGSDDDEHENASSFFQHYKSHLDHLDVSSKNRLLHQLLCVRPPSPRLPDEVLPHIDSLFNGKKSSRILIQSQSLPPIKVVKRTSRPDVKVTLWRGDITTLAGVTAITNAANGQMLGCFQPSHRCIDNVIHSFAGPRLRDECFDTMNSARGGRNVPPGEAIVTKGYALPSPFVIHTVGPQLNRGESPSEKEISQLQSCYRSVLNEIERLPGDDDGRKAVALCCISTGLFAFPAEQAAEIAVNEVNAWLEEHQETSITDVIFNVFTESDHEIYKSIFAKLGNVESQTLGMPLPSIQSESLSIARQWLNSADAVLVTAGAGISAADGLDYTSTTLFAKHFPGFLKYGLRRLYDVFGFTEWPSEKDRWGYYFTHLNMVRNWPASPMYDSLITWLARFGDDSHVRTSNADGLFLANGLPEERLSTPQGAYAVLQCMDNCRPEATVPSLPLLKDAEKFLDPVTQRLNNTEKIPICQFCGGKMFICVRASSKFNERPFAKGEAQWRSFRRRVMEDEKKSVVILELGAGMNTPGVLRWPDEKLAERSGGRVKLVRVGMGLDASVPGELEAVGAGVAIDGDIKLALSFLLQGQSLTRVS</sequence>
<dbReference type="SUPFAM" id="SSF52467">
    <property type="entry name" value="DHS-like NAD/FAD-binding domain"/>
    <property type="match status" value="1"/>
</dbReference>
<dbReference type="InterPro" id="IPR026591">
    <property type="entry name" value="Sirtuin_cat_small_dom_sf"/>
</dbReference>
<feature type="binding site" evidence="8">
    <location>
        <position position="456"/>
    </location>
    <ligand>
        <name>Zn(2+)</name>
        <dbReference type="ChEBI" id="CHEBI:29105"/>
    </ligand>
</feature>
<dbReference type="PROSITE" id="PS51154">
    <property type="entry name" value="MACRO"/>
    <property type="match status" value="1"/>
</dbReference>
<keyword evidence="12" id="KW-1185">Reference proteome</keyword>
<name>A0A9N9VNQ4_9HYPO</name>
<comment type="cofactor">
    <cofactor evidence="1">
        <name>Zn(2+)</name>
        <dbReference type="ChEBI" id="CHEBI:29105"/>
    </cofactor>
</comment>
<dbReference type="SUPFAM" id="SSF52949">
    <property type="entry name" value="Macro domain-like"/>
    <property type="match status" value="1"/>
</dbReference>
<reference evidence="11" key="1">
    <citation type="submission" date="2021-10" db="EMBL/GenBank/DDBJ databases">
        <authorList>
            <person name="Piombo E."/>
        </authorList>
    </citation>
    <scope>NUCLEOTIDE SEQUENCE</scope>
</reference>
<comment type="caution">
    <text evidence="11">The sequence shown here is derived from an EMBL/GenBank/DDBJ whole genome shotgun (WGS) entry which is preliminary data.</text>
</comment>
<feature type="domain" description="Macro" evidence="10">
    <location>
        <begin position="99"/>
        <end position="301"/>
    </location>
</feature>
<feature type="binding site" evidence="8">
    <location>
        <position position="491"/>
    </location>
    <ligand>
        <name>Zn(2+)</name>
        <dbReference type="ChEBI" id="CHEBI:29105"/>
    </ligand>
</feature>
<evidence type="ECO:0000259" key="9">
    <source>
        <dbReference type="PROSITE" id="PS50305"/>
    </source>
</evidence>
<dbReference type="PANTHER" id="PTHR11106:SF121">
    <property type="entry name" value="ADP-RIBOSE 1''-PHOSPHATE PHOSPHATASE"/>
    <property type="match status" value="1"/>
</dbReference>
<dbReference type="PROSITE" id="PS50305">
    <property type="entry name" value="SIRTUIN"/>
    <property type="match status" value="1"/>
</dbReference>
<dbReference type="InterPro" id="IPR043472">
    <property type="entry name" value="Macro_dom-like"/>
</dbReference>
<comment type="caution">
    <text evidence="8">Lacks conserved residue(s) required for the propagation of feature annotation.</text>
</comment>
<proteinExistence type="predicted"/>
<dbReference type="Proteomes" id="UP000696573">
    <property type="component" value="Unassembled WGS sequence"/>
</dbReference>
<evidence type="ECO:0000256" key="6">
    <source>
        <dbReference type="ARBA" id="ARBA00023027"/>
    </source>
</evidence>
<dbReference type="Gene3D" id="3.40.50.1220">
    <property type="entry name" value="TPP-binding domain"/>
    <property type="match status" value="1"/>
</dbReference>
<feature type="binding site" evidence="8">
    <location>
        <position position="452"/>
    </location>
    <ligand>
        <name>Zn(2+)</name>
        <dbReference type="ChEBI" id="CHEBI:29105"/>
    </ligand>
</feature>
<evidence type="ECO:0000259" key="10">
    <source>
        <dbReference type="PROSITE" id="PS51154"/>
    </source>
</evidence>
<evidence type="ECO:0000256" key="4">
    <source>
        <dbReference type="ARBA" id="ARBA00022801"/>
    </source>
</evidence>
<organism evidence="11 12">
    <name type="scientific">Clonostachys rhizophaga</name>
    <dbReference type="NCBI Taxonomy" id="160324"/>
    <lineage>
        <taxon>Eukaryota</taxon>
        <taxon>Fungi</taxon>
        <taxon>Dikarya</taxon>
        <taxon>Ascomycota</taxon>
        <taxon>Pezizomycotina</taxon>
        <taxon>Sordariomycetes</taxon>
        <taxon>Hypocreomycetidae</taxon>
        <taxon>Hypocreales</taxon>
        <taxon>Bionectriaceae</taxon>
        <taxon>Clonostachys</taxon>
    </lineage>
</organism>
<dbReference type="CDD" id="cd02908">
    <property type="entry name" value="Macro_OAADPr_deacetylase"/>
    <property type="match status" value="1"/>
</dbReference>
<evidence type="ECO:0000256" key="2">
    <source>
        <dbReference type="ARBA" id="ARBA00022679"/>
    </source>
</evidence>
<keyword evidence="3 8" id="KW-0479">Metal-binding</keyword>
<dbReference type="Gene3D" id="3.40.220.10">
    <property type="entry name" value="Leucine Aminopeptidase, subunit E, domain 1"/>
    <property type="match status" value="1"/>
</dbReference>
<gene>
    <name evidence="11" type="ORF">CRHIZ90672A_00015100</name>
</gene>
<evidence type="ECO:0000256" key="1">
    <source>
        <dbReference type="ARBA" id="ARBA00001947"/>
    </source>
</evidence>
<feature type="binding site" evidence="8">
    <location>
        <position position="494"/>
    </location>
    <ligand>
        <name>Zn(2+)</name>
        <dbReference type="ChEBI" id="CHEBI:29105"/>
    </ligand>
</feature>
<dbReference type="InterPro" id="IPR002589">
    <property type="entry name" value="Macro_dom"/>
</dbReference>
<protein>
    <recommendedName>
        <fullName evidence="13">ADP-ribose 1''-phosphate phosphatase</fullName>
    </recommendedName>
</protein>
<dbReference type="SMART" id="SM00506">
    <property type="entry name" value="A1pp"/>
    <property type="match status" value="1"/>
</dbReference>
<dbReference type="PANTHER" id="PTHR11106">
    <property type="entry name" value="GANGLIOSIDE INDUCED DIFFERENTIATION ASSOCIATED PROTEIN 2-RELATED"/>
    <property type="match status" value="1"/>
</dbReference>